<evidence type="ECO:0000256" key="4">
    <source>
        <dbReference type="ARBA" id="ARBA00023136"/>
    </source>
</evidence>
<keyword evidence="3 5" id="KW-1133">Transmembrane helix</keyword>
<dbReference type="STRING" id="1618490.US90_C0006G0007"/>
<organism evidence="7 8">
    <name type="scientific">Candidatus Shapirobacteria bacterium GW2011_GWE2_38_30</name>
    <dbReference type="NCBI Taxonomy" id="1618490"/>
    <lineage>
        <taxon>Bacteria</taxon>
        <taxon>Candidatus Shapironibacteriota</taxon>
    </lineage>
</organism>
<evidence type="ECO:0000256" key="1">
    <source>
        <dbReference type="ARBA" id="ARBA00022475"/>
    </source>
</evidence>
<dbReference type="Proteomes" id="UP000034406">
    <property type="component" value="Unassembled WGS sequence"/>
</dbReference>
<evidence type="ECO:0000256" key="3">
    <source>
        <dbReference type="ARBA" id="ARBA00022989"/>
    </source>
</evidence>
<reference evidence="7 8" key="1">
    <citation type="journal article" date="2015" name="Nature">
        <title>rRNA introns, odd ribosomes, and small enigmatic genomes across a large radiation of phyla.</title>
        <authorList>
            <person name="Brown C.T."/>
            <person name="Hug L.A."/>
            <person name="Thomas B.C."/>
            <person name="Sharon I."/>
            <person name="Castelle C.J."/>
            <person name="Singh A."/>
            <person name="Wilkins M.J."/>
            <person name="Williams K.H."/>
            <person name="Banfield J.F."/>
        </authorList>
    </citation>
    <scope>NUCLEOTIDE SEQUENCE [LARGE SCALE GENOMIC DNA]</scope>
</reference>
<evidence type="ECO:0000313" key="7">
    <source>
        <dbReference type="EMBL" id="KKQ70454.1"/>
    </source>
</evidence>
<dbReference type="InterPro" id="IPR010445">
    <property type="entry name" value="LapA_dom"/>
</dbReference>
<feature type="domain" description="Lipopolysaccharide assembly protein A" evidence="6">
    <location>
        <begin position="21"/>
        <end position="82"/>
    </location>
</feature>
<dbReference type="GO" id="GO:0005886">
    <property type="term" value="C:plasma membrane"/>
    <property type="evidence" value="ECO:0007669"/>
    <property type="project" value="InterPro"/>
</dbReference>
<dbReference type="Pfam" id="PF06305">
    <property type="entry name" value="LapA_dom"/>
    <property type="match status" value="1"/>
</dbReference>
<keyword evidence="4 5" id="KW-0472">Membrane</keyword>
<dbReference type="EMBL" id="LBUT01000006">
    <property type="protein sequence ID" value="KKQ70454.1"/>
    <property type="molecule type" value="Genomic_DNA"/>
</dbReference>
<sequence>MLILILFLIIGSFLVYISKYNFAPVTLNLGMYVISDIPLFYVIIGSLLIGLVLSYLVHLVRAISNSLTLHGKNKEIKKDKDEILELTKRIHQLELENEKLSHFSGNESEDPNAM</sequence>
<gene>
    <name evidence="7" type="ORF">US90_C0006G0007</name>
</gene>
<dbReference type="AlphaFoldDB" id="A0A0G0M9T9"/>
<feature type="transmembrane region" description="Helical" evidence="5">
    <location>
        <begin position="39"/>
        <end position="60"/>
    </location>
</feature>
<evidence type="ECO:0000259" key="6">
    <source>
        <dbReference type="Pfam" id="PF06305"/>
    </source>
</evidence>
<keyword evidence="2 5" id="KW-0812">Transmembrane</keyword>
<evidence type="ECO:0000256" key="2">
    <source>
        <dbReference type="ARBA" id="ARBA00022692"/>
    </source>
</evidence>
<accession>A0A0G0M9T9</accession>
<name>A0A0G0M9T9_9BACT</name>
<keyword evidence="1" id="KW-1003">Cell membrane</keyword>
<protein>
    <recommendedName>
        <fullName evidence="6">Lipopolysaccharide assembly protein A domain-containing protein</fullName>
    </recommendedName>
</protein>
<proteinExistence type="predicted"/>
<evidence type="ECO:0000256" key="5">
    <source>
        <dbReference type="SAM" id="Phobius"/>
    </source>
</evidence>
<comment type="caution">
    <text evidence="7">The sequence shown here is derived from an EMBL/GenBank/DDBJ whole genome shotgun (WGS) entry which is preliminary data.</text>
</comment>
<evidence type="ECO:0000313" key="8">
    <source>
        <dbReference type="Proteomes" id="UP000034406"/>
    </source>
</evidence>